<comment type="caution">
    <text evidence="5">The sequence shown here is derived from an EMBL/GenBank/DDBJ whole genome shotgun (WGS) entry which is preliminary data.</text>
</comment>
<dbReference type="SUPFAM" id="SSF46785">
    <property type="entry name" value="Winged helix' DNA-binding domain"/>
    <property type="match status" value="1"/>
</dbReference>
<dbReference type="Proteomes" id="UP000019489">
    <property type="component" value="Unassembled WGS sequence"/>
</dbReference>
<keyword evidence="3" id="KW-0804">Transcription</keyword>
<evidence type="ECO:0000259" key="4">
    <source>
        <dbReference type="PROSITE" id="PS50949"/>
    </source>
</evidence>
<dbReference type="PRINTS" id="PR00035">
    <property type="entry name" value="HTHGNTR"/>
</dbReference>
<sequence length="241" mass="25227">MSHGGFTPIARRSVSDEVFAELRDAILTGRFAPGDALPPERDLAMSFAVNRHAVREALKSLQAGGFVRVVHGGGTRVLDVRSTAGLDLLAHLARSSVKPDPGIVRDGLEMRRCIGIEAARLAALRADAAAHARIEASCAAYGDPTHPDADRAFWLEVVVASGNVAFRLALNSLVQAIDAWPDDMDPVLAGDRADLVPHAPLAAAIIAGDAARAGALADEILTQAIDVWAALTAPGGRNKEA</sequence>
<dbReference type="Gene3D" id="1.20.120.530">
    <property type="entry name" value="GntR ligand-binding domain-like"/>
    <property type="match status" value="1"/>
</dbReference>
<dbReference type="InterPro" id="IPR011711">
    <property type="entry name" value="GntR_C"/>
</dbReference>
<keyword evidence="1" id="KW-0805">Transcription regulation</keyword>
<protein>
    <submittedName>
        <fullName evidence="5">Transcriptional regulator</fullName>
    </submittedName>
</protein>
<accession>W9G3A2</accession>
<dbReference type="AlphaFoldDB" id="W9G3A2"/>
<dbReference type="STRING" id="1386089.N865_08345"/>
<keyword evidence="6" id="KW-1185">Reference proteome</keyword>
<feature type="domain" description="HTH gntR-type" evidence="4">
    <location>
        <begin position="12"/>
        <end position="80"/>
    </location>
</feature>
<dbReference type="SUPFAM" id="SSF48008">
    <property type="entry name" value="GntR ligand-binding domain-like"/>
    <property type="match status" value="1"/>
</dbReference>
<dbReference type="PATRIC" id="fig|1386089.3.peg.4007"/>
<dbReference type="PROSITE" id="PS50949">
    <property type="entry name" value="HTH_GNTR"/>
    <property type="match status" value="1"/>
</dbReference>
<proteinExistence type="predicted"/>
<dbReference type="InterPro" id="IPR036390">
    <property type="entry name" value="WH_DNA-bd_sf"/>
</dbReference>
<organism evidence="5 6">
    <name type="scientific">Intrasporangium oryzae NRRL B-24470</name>
    <dbReference type="NCBI Taxonomy" id="1386089"/>
    <lineage>
        <taxon>Bacteria</taxon>
        <taxon>Bacillati</taxon>
        <taxon>Actinomycetota</taxon>
        <taxon>Actinomycetes</taxon>
        <taxon>Micrococcales</taxon>
        <taxon>Intrasporangiaceae</taxon>
        <taxon>Intrasporangium</taxon>
    </lineage>
</organism>
<dbReference type="PANTHER" id="PTHR43537">
    <property type="entry name" value="TRANSCRIPTIONAL REGULATOR, GNTR FAMILY"/>
    <property type="match status" value="1"/>
</dbReference>
<dbReference type="Pfam" id="PF07729">
    <property type="entry name" value="FCD"/>
    <property type="match status" value="1"/>
</dbReference>
<dbReference type="Pfam" id="PF00392">
    <property type="entry name" value="GntR"/>
    <property type="match status" value="1"/>
</dbReference>
<dbReference type="GO" id="GO:0003700">
    <property type="term" value="F:DNA-binding transcription factor activity"/>
    <property type="evidence" value="ECO:0007669"/>
    <property type="project" value="InterPro"/>
</dbReference>
<dbReference type="InterPro" id="IPR008920">
    <property type="entry name" value="TF_FadR/GntR_C"/>
</dbReference>
<dbReference type="PANTHER" id="PTHR43537:SF24">
    <property type="entry name" value="GLUCONATE OPERON TRANSCRIPTIONAL REPRESSOR"/>
    <property type="match status" value="1"/>
</dbReference>
<evidence type="ECO:0000256" key="1">
    <source>
        <dbReference type="ARBA" id="ARBA00023015"/>
    </source>
</evidence>
<dbReference type="eggNOG" id="COG2186">
    <property type="taxonomic scope" value="Bacteria"/>
</dbReference>
<evidence type="ECO:0000313" key="6">
    <source>
        <dbReference type="Proteomes" id="UP000019489"/>
    </source>
</evidence>
<dbReference type="RefSeq" id="WP_051511165.1">
    <property type="nucleotide sequence ID" value="NZ_AWSA01000072.1"/>
</dbReference>
<name>W9G3A2_9MICO</name>
<reference evidence="5 6" key="1">
    <citation type="submission" date="2013-08" db="EMBL/GenBank/DDBJ databases">
        <title>Intrasporangium oryzae NRRL B-24470.</title>
        <authorList>
            <person name="Liu H."/>
            <person name="Wang G."/>
        </authorList>
    </citation>
    <scope>NUCLEOTIDE SEQUENCE [LARGE SCALE GENOMIC DNA]</scope>
    <source>
        <strain evidence="5 6">NRRL B-24470</strain>
    </source>
</reference>
<keyword evidence="2" id="KW-0238">DNA-binding</keyword>
<dbReference type="InterPro" id="IPR036388">
    <property type="entry name" value="WH-like_DNA-bd_sf"/>
</dbReference>
<evidence type="ECO:0000313" key="5">
    <source>
        <dbReference type="EMBL" id="EWS99781.1"/>
    </source>
</evidence>
<dbReference type="SMART" id="SM00345">
    <property type="entry name" value="HTH_GNTR"/>
    <property type="match status" value="1"/>
</dbReference>
<dbReference type="GO" id="GO:0003677">
    <property type="term" value="F:DNA binding"/>
    <property type="evidence" value="ECO:0007669"/>
    <property type="project" value="UniProtKB-KW"/>
</dbReference>
<dbReference type="OrthoDB" id="3523737at2"/>
<dbReference type="SMART" id="SM00895">
    <property type="entry name" value="FCD"/>
    <property type="match status" value="1"/>
</dbReference>
<dbReference type="InterPro" id="IPR000524">
    <property type="entry name" value="Tscrpt_reg_HTH_GntR"/>
</dbReference>
<dbReference type="EMBL" id="AWSA01000072">
    <property type="protein sequence ID" value="EWS99781.1"/>
    <property type="molecule type" value="Genomic_DNA"/>
</dbReference>
<dbReference type="Gene3D" id="1.10.10.10">
    <property type="entry name" value="Winged helix-like DNA-binding domain superfamily/Winged helix DNA-binding domain"/>
    <property type="match status" value="1"/>
</dbReference>
<evidence type="ECO:0000256" key="3">
    <source>
        <dbReference type="ARBA" id="ARBA00023163"/>
    </source>
</evidence>
<dbReference type="CDD" id="cd07377">
    <property type="entry name" value="WHTH_GntR"/>
    <property type="match status" value="1"/>
</dbReference>
<evidence type="ECO:0000256" key="2">
    <source>
        <dbReference type="ARBA" id="ARBA00023125"/>
    </source>
</evidence>
<gene>
    <name evidence="5" type="ORF">N865_08345</name>
</gene>